<proteinExistence type="predicted"/>
<accession>A0ABU8E638</accession>
<comment type="caution">
    <text evidence="1">The sequence shown here is derived from an EMBL/GenBank/DDBJ whole genome shotgun (WGS) entry which is preliminary data.</text>
</comment>
<dbReference type="InterPro" id="IPR029035">
    <property type="entry name" value="DHS-like_NAD/FAD-binding_dom"/>
</dbReference>
<dbReference type="Pfam" id="PF13289">
    <property type="entry name" value="SIR2_2"/>
    <property type="match status" value="1"/>
</dbReference>
<protein>
    <submittedName>
        <fullName evidence="1">SIR2 family protein</fullName>
    </submittedName>
</protein>
<reference evidence="1 2" key="1">
    <citation type="submission" date="2024-03" db="EMBL/GenBank/DDBJ databases">
        <title>Draft genome sequence of Klenkia terrae.</title>
        <authorList>
            <person name="Duangmal K."/>
            <person name="Chantavorakit T."/>
        </authorList>
    </citation>
    <scope>NUCLEOTIDE SEQUENCE [LARGE SCALE GENOMIC DNA]</scope>
    <source>
        <strain evidence="1 2">JCM 17786</strain>
    </source>
</reference>
<gene>
    <name evidence="1" type="ORF">UXQ13_11620</name>
</gene>
<evidence type="ECO:0000313" key="1">
    <source>
        <dbReference type="EMBL" id="MEI4279113.1"/>
    </source>
</evidence>
<sequence>MLEAIASQSAEHLTPGRPRRVAVPVFGVDGGGLDGQRGEVVEELLKACDDSAELHGLDVVIVARAASDYSALQSLRRSAPARGLVAPLEGDARRLGDLARRGQLALFMGAGTGVAAGLPLWDGLLTRLAEGVRMPGGAEALARMNPLDAAEVLRRAFSKSGDKARTLGERVADVIGTPARFALSHALLAALNVGNAITTNFDDLYERAVETATGARPQVLLPKGEQAEGGSGRWLLKLHGDASEPDTVVLDRRSFVRYDAEQRPLAAVLQATLLTRHLFVVGASMNDDNVIRLVHEVAVLKEKRGGKAELGTVVTLQDDPLSAELWAPELRYLSVGGAAPSEETVDKRSARMVSAARELDVFLDRVAQHAARGTATLMDPRYSALIRDDDERRTAQKLAQLRSWVEKWATSGQHAEDWRDVLDALDSAGGSSADS</sequence>
<keyword evidence="2" id="KW-1185">Reference proteome</keyword>
<dbReference type="EMBL" id="JBAPLV010000011">
    <property type="protein sequence ID" value="MEI4279113.1"/>
    <property type="molecule type" value="Genomic_DNA"/>
</dbReference>
<dbReference type="SUPFAM" id="SSF52467">
    <property type="entry name" value="DHS-like NAD/FAD-binding domain"/>
    <property type="match status" value="1"/>
</dbReference>
<organism evidence="1 2">
    <name type="scientific">Klenkia terrae</name>
    <dbReference type="NCBI Taxonomy" id="1052259"/>
    <lineage>
        <taxon>Bacteria</taxon>
        <taxon>Bacillati</taxon>
        <taxon>Actinomycetota</taxon>
        <taxon>Actinomycetes</taxon>
        <taxon>Geodermatophilales</taxon>
        <taxon>Geodermatophilaceae</taxon>
        <taxon>Klenkia</taxon>
    </lineage>
</organism>
<name>A0ABU8E638_9ACTN</name>
<dbReference type="RefSeq" id="WP_336392334.1">
    <property type="nucleotide sequence ID" value="NZ_JBAPLV010000011.1"/>
</dbReference>
<evidence type="ECO:0000313" key="2">
    <source>
        <dbReference type="Proteomes" id="UP001373496"/>
    </source>
</evidence>
<dbReference type="Proteomes" id="UP001373496">
    <property type="component" value="Unassembled WGS sequence"/>
</dbReference>